<comment type="subcellular location">
    <subcellularLocation>
        <location evidence="1">Endomembrane system</location>
        <topology evidence="1">Multi-pass membrane protein</topology>
    </subcellularLocation>
</comment>
<dbReference type="AlphaFoldDB" id="A0A2S5A247"/>
<evidence type="ECO:0000256" key="4">
    <source>
        <dbReference type="ARBA" id="ARBA00023002"/>
    </source>
</evidence>
<dbReference type="GO" id="GO:0012505">
    <property type="term" value="C:endomembrane system"/>
    <property type="evidence" value="ECO:0007669"/>
    <property type="project" value="UniProtKB-SubCell"/>
</dbReference>
<evidence type="ECO:0000256" key="7">
    <source>
        <dbReference type="SAM" id="Phobius"/>
    </source>
</evidence>
<evidence type="ECO:0000256" key="3">
    <source>
        <dbReference type="ARBA" id="ARBA00022989"/>
    </source>
</evidence>
<feature type="transmembrane region" description="Helical" evidence="7">
    <location>
        <begin position="40"/>
        <end position="63"/>
    </location>
</feature>
<dbReference type="GO" id="GO:0005506">
    <property type="term" value="F:iron ion binding"/>
    <property type="evidence" value="ECO:0007669"/>
    <property type="project" value="InterPro"/>
</dbReference>
<dbReference type="PANTHER" id="PTHR21624:SF1">
    <property type="entry name" value="ALKYLGLYCEROL MONOOXYGENASE"/>
    <property type="match status" value="1"/>
</dbReference>
<dbReference type="PANTHER" id="PTHR21624">
    <property type="entry name" value="STEROL DESATURASE-RELATED PROTEIN"/>
    <property type="match status" value="1"/>
</dbReference>
<reference evidence="9 10" key="1">
    <citation type="submission" date="2018-01" db="EMBL/GenBank/DDBJ databases">
        <authorList>
            <person name="Gaut B.S."/>
            <person name="Morton B.R."/>
            <person name="Clegg M.T."/>
            <person name="Duvall M.R."/>
        </authorList>
    </citation>
    <scope>NUCLEOTIDE SEQUENCE [LARGE SCALE GENOMIC DNA]</scope>
    <source>
        <strain evidence="9 10">HR-AV</strain>
    </source>
</reference>
<feature type="transmembrane region" description="Helical" evidence="7">
    <location>
        <begin position="75"/>
        <end position="93"/>
    </location>
</feature>
<feature type="transmembrane region" description="Helical" evidence="7">
    <location>
        <begin position="346"/>
        <end position="364"/>
    </location>
</feature>
<dbReference type="GO" id="GO:0006643">
    <property type="term" value="P:membrane lipid metabolic process"/>
    <property type="evidence" value="ECO:0007669"/>
    <property type="project" value="TreeGrafter"/>
</dbReference>
<evidence type="ECO:0000259" key="8">
    <source>
        <dbReference type="Pfam" id="PF04116"/>
    </source>
</evidence>
<dbReference type="RefSeq" id="WP_103788907.1">
    <property type="nucleotide sequence ID" value="NZ_PQVF01000006.1"/>
</dbReference>
<evidence type="ECO:0000256" key="5">
    <source>
        <dbReference type="ARBA" id="ARBA00023098"/>
    </source>
</evidence>
<keyword evidence="2 7" id="KW-0812">Transmembrane</keyword>
<proteinExistence type="predicted"/>
<keyword evidence="10" id="KW-1185">Reference proteome</keyword>
<evidence type="ECO:0000313" key="9">
    <source>
        <dbReference type="EMBL" id="POY36604.1"/>
    </source>
</evidence>
<dbReference type="Proteomes" id="UP000236893">
    <property type="component" value="Unassembled WGS sequence"/>
</dbReference>
<feature type="transmembrane region" description="Helical" evidence="7">
    <location>
        <begin position="133"/>
        <end position="162"/>
    </location>
</feature>
<sequence>MESIALALPVLLLAIGIEYYVAKRKKLAVYKFNDTVSNLSIGILDRVAGLLTAGFFFFVYDFLHQRFSLINIQQNWASWLLLFLLVDFLWYWYHRSSHEVNLFWAVHVIHHSSEEFNYSVGTRITIFQSLARLLFWAILPIIGFPALMIMPVLLIQGVYPFFVHTRLIGKLGWIEYILVTPSHHRVHHATNAAYLDKNYGGFFIIWDRLFGTYAEEVEEVNYGLTHQLQTHSLLWQFFHFFPELYYAAKLTKGFRNKLKVLFGGPEQIDPSIREQLETVFLSRSRRLPVPWKFKSYVVAQLVIIIVVLVAMLYFYNYLNLLIASVVSLIILITLINCGAILEQKTWVFNLEFARFLLITGMIAVFTEQPLIWLVIITLIEAVLVNYNAIKRSYMKGLIPSKKFLK</sequence>
<evidence type="ECO:0000256" key="1">
    <source>
        <dbReference type="ARBA" id="ARBA00004127"/>
    </source>
</evidence>
<dbReference type="GO" id="GO:0016020">
    <property type="term" value="C:membrane"/>
    <property type="evidence" value="ECO:0007669"/>
    <property type="project" value="GOC"/>
</dbReference>
<keyword evidence="5" id="KW-0443">Lipid metabolism</keyword>
<feature type="domain" description="Fatty acid hydroxylase" evidence="8">
    <location>
        <begin position="79"/>
        <end position="212"/>
    </location>
</feature>
<feature type="transmembrane region" description="Helical" evidence="7">
    <location>
        <begin position="293"/>
        <end position="315"/>
    </location>
</feature>
<keyword evidence="6 7" id="KW-0472">Membrane</keyword>
<comment type="caution">
    <text evidence="9">The sequence shown here is derived from an EMBL/GenBank/DDBJ whole genome shotgun (WGS) entry which is preliminary data.</text>
</comment>
<feature type="transmembrane region" description="Helical" evidence="7">
    <location>
        <begin position="370"/>
        <end position="389"/>
    </location>
</feature>
<evidence type="ECO:0000256" key="6">
    <source>
        <dbReference type="ARBA" id="ARBA00023136"/>
    </source>
</evidence>
<dbReference type="InterPro" id="IPR051689">
    <property type="entry name" value="Sterol_desaturase/TMEM195"/>
</dbReference>
<evidence type="ECO:0000313" key="10">
    <source>
        <dbReference type="Proteomes" id="UP000236893"/>
    </source>
</evidence>
<gene>
    <name evidence="9" type="ORF">C3K47_09520</name>
</gene>
<dbReference type="EMBL" id="PQVF01000006">
    <property type="protein sequence ID" value="POY36604.1"/>
    <property type="molecule type" value="Genomic_DNA"/>
</dbReference>
<feature type="transmembrane region" description="Helical" evidence="7">
    <location>
        <begin position="321"/>
        <end position="341"/>
    </location>
</feature>
<keyword evidence="3 7" id="KW-1133">Transmembrane helix</keyword>
<keyword evidence="4" id="KW-0560">Oxidoreductase</keyword>
<evidence type="ECO:0000256" key="2">
    <source>
        <dbReference type="ARBA" id="ARBA00022692"/>
    </source>
</evidence>
<name>A0A2S5A247_9SPHI</name>
<dbReference type="InterPro" id="IPR006694">
    <property type="entry name" value="Fatty_acid_hydroxylase"/>
</dbReference>
<dbReference type="Pfam" id="PF04116">
    <property type="entry name" value="FA_hydroxylase"/>
    <property type="match status" value="1"/>
</dbReference>
<dbReference type="GO" id="GO:0008610">
    <property type="term" value="P:lipid biosynthetic process"/>
    <property type="evidence" value="ECO:0007669"/>
    <property type="project" value="InterPro"/>
</dbReference>
<organism evidence="9 10">
    <name type="scientific">Solitalea longa</name>
    <dbReference type="NCBI Taxonomy" id="2079460"/>
    <lineage>
        <taxon>Bacteria</taxon>
        <taxon>Pseudomonadati</taxon>
        <taxon>Bacteroidota</taxon>
        <taxon>Sphingobacteriia</taxon>
        <taxon>Sphingobacteriales</taxon>
        <taxon>Sphingobacteriaceae</taxon>
        <taxon>Solitalea</taxon>
    </lineage>
</organism>
<dbReference type="OrthoDB" id="9770329at2"/>
<dbReference type="GO" id="GO:0050479">
    <property type="term" value="F:glyceryl-ether monooxygenase activity"/>
    <property type="evidence" value="ECO:0007669"/>
    <property type="project" value="TreeGrafter"/>
</dbReference>
<accession>A0A2S5A247</accession>
<protein>
    <submittedName>
        <fullName evidence="9">Sterol desaturase</fullName>
    </submittedName>
</protein>